<dbReference type="OrthoDB" id="5281164at2759"/>
<proteinExistence type="predicted"/>
<sequence>MTPSPPISRLPIELHHLIIDTLAFPDTAHLRATCRFLAALIPAQSSHYADLIAAEDSVWAVSRCRLTCVYCARMRRASAFTEKQKAEKPEYRSCYECQLKDLDSFDRQPTRWSWRAPKNHHRTRLTDEPRKLKVDHVETEFCQWCHNVFKRWGRENAGRGVCSGCFHDNGFELGIWENHRLRNDMKRMKTNVVPSLAGHDVEEWDDLLDAVYYEWWRYYEWIEPPFVIPGEIRSMWKRHSRLGNYWVMGGYTQQHRWHSCTLALQIKAALEGLTTGVYGQCYGN</sequence>
<gene>
    <name evidence="2" type="ORF">AK830_g10786</name>
</gene>
<evidence type="ECO:0000313" key="3">
    <source>
        <dbReference type="Proteomes" id="UP000050424"/>
    </source>
</evidence>
<evidence type="ECO:0000313" key="2">
    <source>
        <dbReference type="EMBL" id="KPM35804.1"/>
    </source>
</evidence>
<feature type="domain" description="F-box" evidence="1">
    <location>
        <begin position="4"/>
        <end position="51"/>
    </location>
</feature>
<dbReference type="AlphaFoldDB" id="A0A0N8H5C7"/>
<dbReference type="PROSITE" id="PS50181">
    <property type="entry name" value="FBOX"/>
    <property type="match status" value="1"/>
</dbReference>
<dbReference type="EMBL" id="LKCW01000232">
    <property type="protein sequence ID" value="KPM35804.1"/>
    <property type="molecule type" value="Genomic_DNA"/>
</dbReference>
<protein>
    <recommendedName>
        <fullName evidence="1">F-box domain-containing protein</fullName>
    </recommendedName>
</protein>
<evidence type="ECO:0000259" key="1">
    <source>
        <dbReference type="PROSITE" id="PS50181"/>
    </source>
</evidence>
<accession>A0A0N8H5C7</accession>
<name>A0A0N8H5C7_9HYPO</name>
<keyword evidence="3" id="KW-1185">Reference proteome</keyword>
<dbReference type="Proteomes" id="UP000050424">
    <property type="component" value="Unassembled WGS sequence"/>
</dbReference>
<organism evidence="2 3">
    <name type="scientific">Neonectria ditissima</name>
    <dbReference type="NCBI Taxonomy" id="78410"/>
    <lineage>
        <taxon>Eukaryota</taxon>
        <taxon>Fungi</taxon>
        <taxon>Dikarya</taxon>
        <taxon>Ascomycota</taxon>
        <taxon>Pezizomycotina</taxon>
        <taxon>Sordariomycetes</taxon>
        <taxon>Hypocreomycetidae</taxon>
        <taxon>Hypocreales</taxon>
        <taxon>Nectriaceae</taxon>
        <taxon>Neonectria</taxon>
    </lineage>
</organism>
<comment type="caution">
    <text evidence="2">The sequence shown here is derived from an EMBL/GenBank/DDBJ whole genome shotgun (WGS) entry which is preliminary data.</text>
</comment>
<reference evidence="2 3" key="1">
    <citation type="submission" date="2015-09" db="EMBL/GenBank/DDBJ databases">
        <title>Draft genome of a European isolate of the apple canker pathogen Neonectria ditissima.</title>
        <authorList>
            <person name="Gomez-Cortecero A."/>
            <person name="Harrison R.J."/>
            <person name="Armitage A.D."/>
        </authorList>
    </citation>
    <scope>NUCLEOTIDE SEQUENCE [LARGE SCALE GENOMIC DNA]</scope>
    <source>
        <strain evidence="2 3">R09/05</strain>
    </source>
</reference>
<dbReference type="InterPro" id="IPR001810">
    <property type="entry name" value="F-box_dom"/>
</dbReference>